<dbReference type="SUPFAM" id="SSF55073">
    <property type="entry name" value="Nucleotide cyclase"/>
    <property type="match status" value="1"/>
</dbReference>
<dbReference type="InterPro" id="IPR003018">
    <property type="entry name" value="GAF"/>
</dbReference>
<gene>
    <name evidence="4" type="ORF">ACFQBQ_10695</name>
</gene>
<dbReference type="PANTHER" id="PTHR45138:SF9">
    <property type="entry name" value="DIGUANYLATE CYCLASE DGCM-RELATED"/>
    <property type="match status" value="1"/>
</dbReference>
<name>A0ABW1ZC94_9BACT</name>
<sequence>MQRLGVGFGPSRPIVVFPKFDDVQLFHEVARALTSNLALEPLLREILGLMERYFGPEQWSLLICDEEKGGEMYYALTSRPDLDELRDLRIAPGEGIAGWVARTGNPLIVPNVKKDPEWAAFASQNPELNLKSIAALPIQHGGRSLGVLMLHNSELELLPDDALNFLRVLCDYTAIALENARQVKLVHKLSITDDCTGLFNSRYMYETLEQEIAVLQDPQIVSIKREFSLVFFDLDHFKSVNDTHGHIVGSRLLAEVGNLVKRTLGPDHSAFRYGGDEFVVLLRGAGKAEATAIIQHLRETLINTDLNTGGEVTLRIKASFGLATFPEDGADLYSIIRASDTMMYKAKADGRNCIAIADPLNPQVFVAPKVSRHSEPTPVEARK</sequence>
<evidence type="ECO:0000256" key="1">
    <source>
        <dbReference type="ARBA" id="ARBA00012528"/>
    </source>
</evidence>
<keyword evidence="4" id="KW-0808">Transferase</keyword>
<dbReference type="InterPro" id="IPR029016">
    <property type="entry name" value="GAF-like_dom_sf"/>
</dbReference>
<dbReference type="InterPro" id="IPR029787">
    <property type="entry name" value="Nucleotide_cyclase"/>
</dbReference>
<evidence type="ECO:0000313" key="4">
    <source>
        <dbReference type="EMBL" id="MFC6646040.1"/>
    </source>
</evidence>
<reference evidence="5" key="1">
    <citation type="journal article" date="2019" name="Int. J. Syst. Evol. Microbiol.">
        <title>The Global Catalogue of Microorganisms (GCM) 10K type strain sequencing project: providing services to taxonomists for standard genome sequencing and annotation.</title>
        <authorList>
            <consortium name="The Broad Institute Genomics Platform"/>
            <consortium name="The Broad Institute Genome Sequencing Center for Infectious Disease"/>
            <person name="Wu L."/>
            <person name="Ma J."/>
        </authorList>
    </citation>
    <scope>NUCLEOTIDE SEQUENCE [LARGE SCALE GENOMIC DNA]</scope>
    <source>
        <strain evidence="5">CGMCC 1.16026</strain>
    </source>
</reference>
<feature type="domain" description="GGDEF" evidence="3">
    <location>
        <begin position="225"/>
        <end position="359"/>
    </location>
</feature>
<organism evidence="4 5">
    <name type="scientific">Granulicella cerasi</name>
    <dbReference type="NCBI Taxonomy" id="741063"/>
    <lineage>
        <taxon>Bacteria</taxon>
        <taxon>Pseudomonadati</taxon>
        <taxon>Acidobacteriota</taxon>
        <taxon>Terriglobia</taxon>
        <taxon>Terriglobales</taxon>
        <taxon>Acidobacteriaceae</taxon>
        <taxon>Granulicella</taxon>
    </lineage>
</organism>
<dbReference type="EC" id="2.7.7.65" evidence="1"/>
<dbReference type="Proteomes" id="UP001596391">
    <property type="component" value="Unassembled WGS sequence"/>
</dbReference>
<dbReference type="NCBIfam" id="TIGR00254">
    <property type="entry name" value="GGDEF"/>
    <property type="match status" value="1"/>
</dbReference>
<dbReference type="GO" id="GO:0052621">
    <property type="term" value="F:diguanylate cyclase activity"/>
    <property type="evidence" value="ECO:0007669"/>
    <property type="project" value="UniProtKB-EC"/>
</dbReference>
<comment type="catalytic activity">
    <reaction evidence="2">
        <text>2 GTP = 3',3'-c-di-GMP + 2 diphosphate</text>
        <dbReference type="Rhea" id="RHEA:24898"/>
        <dbReference type="ChEBI" id="CHEBI:33019"/>
        <dbReference type="ChEBI" id="CHEBI:37565"/>
        <dbReference type="ChEBI" id="CHEBI:58805"/>
        <dbReference type="EC" id="2.7.7.65"/>
    </reaction>
</comment>
<accession>A0ABW1ZC94</accession>
<evidence type="ECO:0000256" key="2">
    <source>
        <dbReference type="ARBA" id="ARBA00034247"/>
    </source>
</evidence>
<dbReference type="InterPro" id="IPR000160">
    <property type="entry name" value="GGDEF_dom"/>
</dbReference>
<dbReference type="Pfam" id="PF13185">
    <property type="entry name" value="GAF_2"/>
    <property type="match status" value="1"/>
</dbReference>
<dbReference type="SMART" id="SM00267">
    <property type="entry name" value="GGDEF"/>
    <property type="match status" value="1"/>
</dbReference>
<dbReference type="PANTHER" id="PTHR45138">
    <property type="entry name" value="REGULATORY COMPONENTS OF SENSORY TRANSDUCTION SYSTEM"/>
    <property type="match status" value="1"/>
</dbReference>
<dbReference type="PROSITE" id="PS50887">
    <property type="entry name" value="GGDEF"/>
    <property type="match status" value="1"/>
</dbReference>
<proteinExistence type="predicted"/>
<dbReference type="RefSeq" id="WP_263369741.1">
    <property type="nucleotide sequence ID" value="NZ_JAGSYD010000001.1"/>
</dbReference>
<dbReference type="Gene3D" id="3.30.70.270">
    <property type="match status" value="1"/>
</dbReference>
<protein>
    <recommendedName>
        <fullName evidence="1">diguanylate cyclase</fullName>
        <ecNumber evidence="1">2.7.7.65</ecNumber>
    </recommendedName>
</protein>
<dbReference type="SMART" id="SM00065">
    <property type="entry name" value="GAF"/>
    <property type="match status" value="1"/>
</dbReference>
<keyword evidence="4" id="KW-0548">Nucleotidyltransferase</keyword>
<evidence type="ECO:0000313" key="5">
    <source>
        <dbReference type="Proteomes" id="UP001596391"/>
    </source>
</evidence>
<dbReference type="EMBL" id="JBHSWI010000001">
    <property type="protein sequence ID" value="MFC6646040.1"/>
    <property type="molecule type" value="Genomic_DNA"/>
</dbReference>
<dbReference type="CDD" id="cd01949">
    <property type="entry name" value="GGDEF"/>
    <property type="match status" value="1"/>
</dbReference>
<comment type="caution">
    <text evidence="4">The sequence shown here is derived from an EMBL/GenBank/DDBJ whole genome shotgun (WGS) entry which is preliminary data.</text>
</comment>
<dbReference type="Pfam" id="PF00990">
    <property type="entry name" value="GGDEF"/>
    <property type="match status" value="1"/>
</dbReference>
<keyword evidence="5" id="KW-1185">Reference proteome</keyword>
<evidence type="ECO:0000259" key="3">
    <source>
        <dbReference type="PROSITE" id="PS50887"/>
    </source>
</evidence>
<dbReference type="InterPro" id="IPR050469">
    <property type="entry name" value="Diguanylate_Cyclase"/>
</dbReference>
<dbReference type="InterPro" id="IPR043128">
    <property type="entry name" value="Rev_trsase/Diguanyl_cyclase"/>
</dbReference>
<dbReference type="SUPFAM" id="SSF55781">
    <property type="entry name" value="GAF domain-like"/>
    <property type="match status" value="1"/>
</dbReference>
<dbReference type="Gene3D" id="3.30.450.40">
    <property type="match status" value="1"/>
</dbReference>